<dbReference type="AlphaFoldDB" id="U5DK95"/>
<dbReference type="InterPro" id="IPR014729">
    <property type="entry name" value="Rossmann-like_a/b/a_fold"/>
</dbReference>
<organism evidence="3 4">
    <name type="scientific">Rubidibacter lacunae KORDI 51-2</name>
    <dbReference type="NCBI Taxonomy" id="582515"/>
    <lineage>
        <taxon>Bacteria</taxon>
        <taxon>Bacillati</taxon>
        <taxon>Cyanobacteriota</taxon>
        <taxon>Cyanophyceae</taxon>
        <taxon>Oscillatoriophycideae</taxon>
        <taxon>Chroococcales</taxon>
        <taxon>Aphanothecaceae</taxon>
        <taxon>Rubidibacter</taxon>
    </lineage>
</organism>
<dbReference type="InParanoid" id="U5DK95"/>
<dbReference type="InterPro" id="IPR006016">
    <property type="entry name" value="UspA"/>
</dbReference>
<dbReference type="STRING" id="582515.KR51_00033920"/>
<protein>
    <submittedName>
        <fullName evidence="3">Universal stress protein UspA</fullName>
    </submittedName>
</protein>
<accession>U5DK95</accession>
<evidence type="ECO:0000256" key="1">
    <source>
        <dbReference type="ARBA" id="ARBA00008791"/>
    </source>
</evidence>
<dbReference type="PANTHER" id="PTHR46268:SF8">
    <property type="entry name" value="UNIVERSAL STRESS PROTEIN SLL1388"/>
    <property type="match status" value="1"/>
</dbReference>
<dbReference type="PRINTS" id="PR01438">
    <property type="entry name" value="UNVRSLSTRESS"/>
</dbReference>
<dbReference type="CDD" id="cd00293">
    <property type="entry name" value="USP-like"/>
    <property type="match status" value="1"/>
</dbReference>
<reference evidence="3 4" key="1">
    <citation type="submission" date="2013-05" db="EMBL/GenBank/DDBJ databases">
        <title>Draft genome sequence of Rubidibacter lacunae KORDI 51-2.</title>
        <authorList>
            <person name="Choi D.H."/>
            <person name="Noh J.H."/>
            <person name="Kwon K.-K."/>
            <person name="Lee J.-H."/>
            <person name="Ryu J.-Y."/>
        </authorList>
    </citation>
    <scope>NUCLEOTIDE SEQUENCE [LARGE SCALE GENOMIC DNA]</scope>
    <source>
        <strain evidence="3 4">KORDI 51-2</strain>
    </source>
</reference>
<dbReference type="Pfam" id="PF00582">
    <property type="entry name" value="Usp"/>
    <property type="match status" value="1"/>
</dbReference>
<dbReference type="PATRIC" id="fig|582515.4.peg.3806"/>
<dbReference type="FunCoup" id="U5DK95">
    <property type="interactions" value="100"/>
</dbReference>
<evidence type="ECO:0000313" key="4">
    <source>
        <dbReference type="Proteomes" id="UP000016960"/>
    </source>
</evidence>
<comment type="caution">
    <text evidence="3">The sequence shown here is derived from an EMBL/GenBank/DDBJ whole genome shotgun (WGS) entry which is preliminary data.</text>
</comment>
<proteinExistence type="inferred from homology"/>
<comment type="similarity">
    <text evidence="1">Belongs to the universal stress protein A family.</text>
</comment>
<evidence type="ECO:0000313" key="3">
    <source>
        <dbReference type="EMBL" id="ERN40105.1"/>
    </source>
</evidence>
<sequence length="161" mass="17468">MGYNKVLAALDRSPESQEVFARARVVAASDEAELMLLNTIPFGEDGIGTYGTLYGQSGLINSQLLQDHIERSVAESEEWLQSFRKEAEKNGVINVSAEWRMGEAGHWIVDVADTWGADLIVIGRRGRRGVAELLLGSVSNYVVHNAPCSVLVVQGSPVAVN</sequence>
<dbReference type="EMBL" id="ASSJ01000081">
    <property type="protein sequence ID" value="ERN40105.1"/>
    <property type="molecule type" value="Genomic_DNA"/>
</dbReference>
<dbReference type="PANTHER" id="PTHR46268">
    <property type="entry name" value="STRESS RESPONSE PROTEIN NHAX"/>
    <property type="match status" value="1"/>
</dbReference>
<evidence type="ECO:0000259" key="2">
    <source>
        <dbReference type="Pfam" id="PF00582"/>
    </source>
</evidence>
<feature type="domain" description="UspA" evidence="2">
    <location>
        <begin position="3"/>
        <end position="153"/>
    </location>
</feature>
<dbReference type="Proteomes" id="UP000016960">
    <property type="component" value="Unassembled WGS sequence"/>
</dbReference>
<dbReference type="eggNOG" id="COG0589">
    <property type="taxonomic scope" value="Bacteria"/>
</dbReference>
<dbReference type="InterPro" id="IPR006015">
    <property type="entry name" value="Universal_stress_UspA"/>
</dbReference>
<keyword evidence="4" id="KW-1185">Reference proteome</keyword>
<gene>
    <name evidence="3" type="ORF">KR51_00033920</name>
</gene>
<dbReference type="RefSeq" id="WP_022608999.1">
    <property type="nucleotide sequence ID" value="NZ_ASSJ01000081.1"/>
</dbReference>
<dbReference type="SUPFAM" id="SSF52402">
    <property type="entry name" value="Adenine nucleotide alpha hydrolases-like"/>
    <property type="match status" value="1"/>
</dbReference>
<name>U5DK95_9CHRO</name>
<dbReference type="Gene3D" id="3.40.50.620">
    <property type="entry name" value="HUPs"/>
    <property type="match status" value="1"/>
</dbReference>